<proteinExistence type="predicted"/>
<dbReference type="Proteomes" id="UP000524404">
    <property type="component" value="Unassembled WGS sequence"/>
</dbReference>
<keyword evidence="4" id="KW-1185">Reference proteome</keyword>
<evidence type="ECO:0000256" key="1">
    <source>
        <dbReference type="ARBA" id="ARBA00023002"/>
    </source>
</evidence>
<dbReference type="RefSeq" id="WP_229202803.1">
    <property type="nucleotide sequence ID" value="NZ_JACHKT010000006.1"/>
</dbReference>
<comment type="caution">
    <text evidence="3">The sequence shown here is derived from an EMBL/GenBank/DDBJ whole genome shotgun (WGS) entry which is preliminary data.</text>
</comment>
<dbReference type="InterPro" id="IPR023210">
    <property type="entry name" value="NADP_OxRdtase_dom"/>
</dbReference>
<keyword evidence="1" id="KW-0560">Oxidoreductase</keyword>
<gene>
    <name evidence="3" type="ORF">HNP25_001288</name>
</gene>
<dbReference type="InterPro" id="IPR036812">
    <property type="entry name" value="NAD(P)_OxRdtase_dom_sf"/>
</dbReference>
<dbReference type="Pfam" id="PF00248">
    <property type="entry name" value="Aldo_ket_red"/>
    <property type="match status" value="1"/>
</dbReference>
<dbReference type="SUPFAM" id="SSF51430">
    <property type="entry name" value="NAD(P)-linked oxidoreductase"/>
    <property type="match status" value="1"/>
</dbReference>
<protein>
    <submittedName>
        <fullName evidence="3">Aryl-alcohol dehydrogenase-like predicted oxidoreductase</fullName>
    </submittedName>
</protein>
<dbReference type="Gene3D" id="3.20.20.100">
    <property type="entry name" value="NADP-dependent oxidoreductase domain"/>
    <property type="match status" value="1"/>
</dbReference>
<dbReference type="EMBL" id="JACHKT010000006">
    <property type="protein sequence ID" value="MBB6002636.1"/>
    <property type="molecule type" value="Genomic_DNA"/>
</dbReference>
<dbReference type="GO" id="GO:0016491">
    <property type="term" value="F:oxidoreductase activity"/>
    <property type="evidence" value="ECO:0007669"/>
    <property type="project" value="UniProtKB-KW"/>
</dbReference>
<evidence type="ECO:0000313" key="4">
    <source>
        <dbReference type="Proteomes" id="UP000524404"/>
    </source>
</evidence>
<dbReference type="AlphaFoldDB" id="A0A841EI27"/>
<feature type="domain" description="NADP-dependent oxidoreductase" evidence="2">
    <location>
        <begin position="20"/>
        <end position="65"/>
    </location>
</feature>
<reference evidence="3 4" key="1">
    <citation type="submission" date="2020-08" db="EMBL/GenBank/DDBJ databases">
        <title>Functional genomics of gut bacteria from endangered species of beetles.</title>
        <authorList>
            <person name="Carlos-Shanley C."/>
        </authorList>
    </citation>
    <scope>NUCLEOTIDE SEQUENCE [LARGE SCALE GENOMIC DNA]</scope>
    <source>
        <strain evidence="3 4">S00070</strain>
    </source>
</reference>
<dbReference type="PANTHER" id="PTHR43364">
    <property type="entry name" value="NADH-SPECIFIC METHYLGLYOXAL REDUCTASE-RELATED"/>
    <property type="match status" value="1"/>
</dbReference>
<accession>A0A841EI27</accession>
<dbReference type="PANTHER" id="PTHR43364:SF4">
    <property type="entry name" value="NAD(P)-LINKED OXIDOREDUCTASE SUPERFAMILY PROTEIN"/>
    <property type="match status" value="1"/>
</dbReference>
<name>A0A841EI27_9BACT</name>
<evidence type="ECO:0000313" key="3">
    <source>
        <dbReference type="EMBL" id="MBB6002636.1"/>
    </source>
</evidence>
<dbReference type="GO" id="GO:0005829">
    <property type="term" value="C:cytosol"/>
    <property type="evidence" value="ECO:0007669"/>
    <property type="project" value="TreeGrafter"/>
</dbReference>
<evidence type="ECO:0000259" key="2">
    <source>
        <dbReference type="Pfam" id="PF00248"/>
    </source>
</evidence>
<organism evidence="3 4">
    <name type="scientific">Arcicella rosea</name>
    <dbReference type="NCBI Taxonomy" id="502909"/>
    <lineage>
        <taxon>Bacteria</taxon>
        <taxon>Pseudomonadati</taxon>
        <taxon>Bacteroidota</taxon>
        <taxon>Cytophagia</taxon>
        <taxon>Cytophagales</taxon>
        <taxon>Flectobacillaceae</taxon>
        <taxon>Arcicella</taxon>
    </lineage>
</organism>
<sequence length="67" mass="7348">MNKNDDYKILGNTGLKVSTLCLGTMNYGGKGFWGYMGNLDQNTVDEQIKTVTEAGVNFIDTTSIYST</sequence>
<dbReference type="InterPro" id="IPR050523">
    <property type="entry name" value="AKR_Detox_Biosynth"/>
</dbReference>